<gene>
    <name evidence="2" type="ORF">H3Z74_07645</name>
</gene>
<evidence type="ECO:0000313" key="3">
    <source>
        <dbReference type="Proteomes" id="UP000516148"/>
    </source>
</evidence>
<dbReference type="Proteomes" id="UP000516148">
    <property type="component" value="Chromosome"/>
</dbReference>
<dbReference type="RefSeq" id="WP_187763312.1">
    <property type="nucleotide sequence ID" value="NZ_CP061038.1"/>
</dbReference>
<feature type="region of interest" description="Disordered" evidence="1">
    <location>
        <begin position="125"/>
        <end position="235"/>
    </location>
</feature>
<proteinExistence type="predicted"/>
<feature type="compositionally biased region" description="Basic and acidic residues" evidence="1">
    <location>
        <begin position="188"/>
        <end position="204"/>
    </location>
</feature>
<evidence type="ECO:0000313" key="2">
    <source>
        <dbReference type="EMBL" id="QNQ11026.1"/>
    </source>
</evidence>
<evidence type="ECO:0000256" key="1">
    <source>
        <dbReference type="SAM" id="MobiDB-lite"/>
    </source>
</evidence>
<dbReference type="EMBL" id="CP061038">
    <property type="protein sequence ID" value="QNQ11026.1"/>
    <property type="molecule type" value="Genomic_DNA"/>
</dbReference>
<reference evidence="2 3" key="1">
    <citation type="submission" date="2020-09" db="EMBL/GenBank/DDBJ databases">
        <title>Sphingomonas sp., a new species isolated from pork steak.</title>
        <authorList>
            <person name="Heidler von Heilborn D."/>
        </authorList>
    </citation>
    <scope>NUCLEOTIDE SEQUENCE [LARGE SCALE GENOMIC DNA]</scope>
    <source>
        <strain evidence="3">S8-3T</strain>
    </source>
</reference>
<dbReference type="AlphaFoldDB" id="A0A7H0LMX3"/>
<feature type="compositionally biased region" description="Polar residues" evidence="1">
    <location>
        <begin position="207"/>
        <end position="216"/>
    </location>
</feature>
<protein>
    <submittedName>
        <fullName evidence="2">Uncharacterized protein</fullName>
    </submittedName>
</protein>
<name>A0A7H0LMX3_9SPHN</name>
<dbReference type="KEGG" id="spap:H3Z74_07645"/>
<sequence>MHNPLAHADFAYTWGEGALKGVSGPRAWQCEVMEVIREHLQNPKTQYTPCRIARASGHGIGKSALIAMLIKWGLDTGVDTRVVVTANTENQLLTKTAPELAKWSNLSLTRDWFRVGATSLAACANSRRKRNGSSSMPNYGRRAGILEPQFPVLPRRRPGPSREGSGNEAQRQPITAYRLGPGLRRGTRKIDHGSRGGRREDARHGTVNPQGTTGPQASKYRGTMTAPQKTSAPLREPFSCPADKHDMNAPRTIYAAPQHFSSPTTGLYK</sequence>
<accession>A0A7H0LMX3</accession>
<keyword evidence="3" id="KW-1185">Reference proteome</keyword>
<organism evidence="2 3">
    <name type="scientific">Sphingomonas alpina</name>
    <dbReference type="NCBI Taxonomy" id="653931"/>
    <lineage>
        <taxon>Bacteria</taxon>
        <taxon>Pseudomonadati</taxon>
        <taxon>Pseudomonadota</taxon>
        <taxon>Alphaproteobacteria</taxon>
        <taxon>Sphingomonadales</taxon>
        <taxon>Sphingomonadaceae</taxon>
        <taxon>Sphingomonas</taxon>
    </lineage>
</organism>